<dbReference type="InterPro" id="IPR036388">
    <property type="entry name" value="WH-like_DNA-bd_sf"/>
</dbReference>
<protein>
    <submittedName>
        <fullName evidence="5">Uncharacterized protein</fullName>
    </submittedName>
</protein>
<feature type="compositionally biased region" description="Basic residues" evidence="4">
    <location>
        <begin position="250"/>
        <end position="260"/>
    </location>
</feature>
<dbReference type="GO" id="GO:0000978">
    <property type="term" value="F:RNA polymerase II cis-regulatory region sequence-specific DNA binding"/>
    <property type="evidence" value="ECO:0007669"/>
    <property type="project" value="TreeGrafter"/>
</dbReference>
<dbReference type="GO" id="GO:0009653">
    <property type="term" value="P:anatomical structure morphogenesis"/>
    <property type="evidence" value="ECO:0007669"/>
    <property type="project" value="TreeGrafter"/>
</dbReference>
<dbReference type="GO" id="GO:0000981">
    <property type="term" value="F:DNA-binding transcription factor activity, RNA polymerase II-specific"/>
    <property type="evidence" value="ECO:0007669"/>
    <property type="project" value="TreeGrafter"/>
</dbReference>
<dbReference type="CDD" id="cd20035">
    <property type="entry name" value="FH_FOXQ2-like"/>
    <property type="match status" value="1"/>
</dbReference>
<feature type="DNA-binding region" description="Fork-head" evidence="3">
    <location>
        <begin position="160"/>
        <end position="252"/>
    </location>
</feature>
<sequence>METLKLMSYQVNYISREGLSNAGFGDLNSYGPKITEIDDSCSQISDFTKYGTNNIPAAYHGLVATEDSLTSQMISPVLSQSDNSLQQIGCSMLQTSPDTREGSFKSCTPSPSIGSLTPSPTPPIEQVRSPGSPETVISDIDEVLKSLENTAKGGASKAEKPHHSYVKLIVDAILSKPEKRMILGDIYQYIQDNFEYYNNEERAWRNSIRHNLSLNECFIKAGRADSGKGNYWSIHPACIEDFSKGDYRKRNARRRAKRGSRGLQAQQPSTPYPYRQYVPMSSDTLSYPTPMPYPYQMPTISQMPPQPHLQAPSIGYLGKYQQPMTAAYGQQVSMPDPLTAAYSSQPRATFNYEPQTSITSMDLYRPPYNYPSGNSGYHRNASMMHYPAINQGH</sequence>
<dbReference type="SMART" id="SM00339">
    <property type="entry name" value="FH"/>
    <property type="match status" value="1"/>
</dbReference>
<evidence type="ECO:0000256" key="2">
    <source>
        <dbReference type="ARBA" id="ARBA00023242"/>
    </source>
</evidence>
<dbReference type="AlphaFoldDB" id="A0A8J1THZ4"/>
<dbReference type="FunFam" id="1.10.10.10:FF:000135">
    <property type="entry name" value="forkhead box protein G1"/>
    <property type="match status" value="1"/>
</dbReference>
<dbReference type="InterPro" id="IPR001766">
    <property type="entry name" value="Fork_head_dom"/>
</dbReference>
<feature type="region of interest" description="Disordered" evidence="4">
    <location>
        <begin position="250"/>
        <end position="275"/>
    </location>
</feature>
<dbReference type="SUPFAM" id="SSF46785">
    <property type="entry name" value="Winged helix' DNA-binding domain"/>
    <property type="match status" value="1"/>
</dbReference>
<dbReference type="Pfam" id="PF00250">
    <property type="entry name" value="Forkhead"/>
    <property type="match status" value="1"/>
</dbReference>
<evidence type="ECO:0000256" key="1">
    <source>
        <dbReference type="ARBA" id="ARBA00023125"/>
    </source>
</evidence>
<gene>
    <name evidence="5" type="ORF">OFUS_LOCUS16697</name>
</gene>
<dbReference type="InterPro" id="IPR030456">
    <property type="entry name" value="TF_fork_head_CS_2"/>
</dbReference>
<keyword evidence="1 3" id="KW-0238">DNA-binding</keyword>
<dbReference type="InterPro" id="IPR047519">
    <property type="entry name" value="FH_FOXQ2-like"/>
</dbReference>
<dbReference type="Gene3D" id="1.10.10.10">
    <property type="entry name" value="Winged helix-like DNA-binding domain superfamily/Winged helix DNA-binding domain"/>
    <property type="match status" value="1"/>
</dbReference>
<evidence type="ECO:0000313" key="5">
    <source>
        <dbReference type="EMBL" id="CAH1791639.1"/>
    </source>
</evidence>
<dbReference type="GO" id="GO:0030154">
    <property type="term" value="P:cell differentiation"/>
    <property type="evidence" value="ECO:0007669"/>
    <property type="project" value="TreeGrafter"/>
</dbReference>
<reference evidence="5" key="1">
    <citation type="submission" date="2022-03" db="EMBL/GenBank/DDBJ databases">
        <authorList>
            <person name="Martin C."/>
        </authorList>
    </citation>
    <scope>NUCLEOTIDE SEQUENCE</scope>
</reference>
<accession>A0A8J1THZ4</accession>
<dbReference type="OrthoDB" id="5954824at2759"/>
<dbReference type="InterPro" id="IPR036390">
    <property type="entry name" value="WH_DNA-bd_sf"/>
</dbReference>
<dbReference type="EMBL" id="CAIIXF020000008">
    <property type="protein sequence ID" value="CAH1791639.1"/>
    <property type="molecule type" value="Genomic_DNA"/>
</dbReference>
<keyword evidence="2 3" id="KW-0539">Nucleus</keyword>
<dbReference type="PROSITE" id="PS00658">
    <property type="entry name" value="FORK_HEAD_2"/>
    <property type="match status" value="1"/>
</dbReference>
<keyword evidence="6" id="KW-1185">Reference proteome</keyword>
<proteinExistence type="predicted"/>
<evidence type="ECO:0000313" key="6">
    <source>
        <dbReference type="Proteomes" id="UP000749559"/>
    </source>
</evidence>
<evidence type="ECO:0000256" key="3">
    <source>
        <dbReference type="PROSITE-ProRule" id="PRU00089"/>
    </source>
</evidence>
<dbReference type="PANTHER" id="PTHR11829">
    <property type="entry name" value="FORKHEAD BOX PROTEIN"/>
    <property type="match status" value="1"/>
</dbReference>
<dbReference type="GO" id="GO:0005634">
    <property type="term" value="C:nucleus"/>
    <property type="evidence" value="ECO:0007669"/>
    <property type="project" value="UniProtKB-SubCell"/>
</dbReference>
<evidence type="ECO:0000256" key="4">
    <source>
        <dbReference type="SAM" id="MobiDB-lite"/>
    </source>
</evidence>
<feature type="region of interest" description="Disordered" evidence="4">
    <location>
        <begin position="97"/>
        <end position="132"/>
    </location>
</feature>
<dbReference type="PRINTS" id="PR00053">
    <property type="entry name" value="FORKHEAD"/>
</dbReference>
<dbReference type="Proteomes" id="UP000749559">
    <property type="component" value="Unassembled WGS sequence"/>
</dbReference>
<dbReference type="InterPro" id="IPR050211">
    <property type="entry name" value="FOX_domain-containing"/>
</dbReference>
<dbReference type="PANTHER" id="PTHR11829:SF142">
    <property type="entry name" value="FORK-HEAD DOMAIN-CONTAINING PROTEIN"/>
    <property type="match status" value="1"/>
</dbReference>
<organism evidence="5 6">
    <name type="scientific">Owenia fusiformis</name>
    <name type="common">Polychaete worm</name>
    <dbReference type="NCBI Taxonomy" id="6347"/>
    <lineage>
        <taxon>Eukaryota</taxon>
        <taxon>Metazoa</taxon>
        <taxon>Spiralia</taxon>
        <taxon>Lophotrochozoa</taxon>
        <taxon>Annelida</taxon>
        <taxon>Polychaeta</taxon>
        <taxon>Sedentaria</taxon>
        <taxon>Canalipalpata</taxon>
        <taxon>Sabellida</taxon>
        <taxon>Oweniida</taxon>
        <taxon>Oweniidae</taxon>
        <taxon>Owenia</taxon>
    </lineage>
</organism>
<comment type="caution">
    <text evidence="5">The sequence shown here is derived from an EMBL/GenBank/DDBJ whole genome shotgun (WGS) entry which is preliminary data.</text>
</comment>
<comment type="subcellular location">
    <subcellularLocation>
        <location evidence="3">Nucleus</location>
    </subcellularLocation>
</comment>
<name>A0A8J1THZ4_OWEFU</name>
<dbReference type="PROSITE" id="PS50039">
    <property type="entry name" value="FORK_HEAD_3"/>
    <property type="match status" value="1"/>
</dbReference>
<feature type="compositionally biased region" description="Polar residues" evidence="4">
    <location>
        <begin position="105"/>
        <end position="118"/>
    </location>
</feature>